<protein>
    <submittedName>
        <fullName evidence="9">Cytochrome P450</fullName>
    </submittedName>
</protein>
<dbReference type="GO" id="GO:0043386">
    <property type="term" value="P:mycotoxin biosynthetic process"/>
    <property type="evidence" value="ECO:0007669"/>
    <property type="project" value="UniProtKB-ARBA"/>
</dbReference>
<keyword evidence="4" id="KW-0443">Lipid metabolism</keyword>
<dbReference type="PANTHER" id="PTHR24306">
    <property type="match status" value="1"/>
</dbReference>
<evidence type="ECO:0000256" key="7">
    <source>
        <dbReference type="ARBA" id="ARBA00023004"/>
    </source>
</evidence>
<keyword evidence="8" id="KW-0349">Heme</keyword>
<evidence type="ECO:0000256" key="1">
    <source>
        <dbReference type="ARBA" id="ARBA00001971"/>
    </source>
</evidence>
<dbReference type="InterPro" id="IPR001128">
    <property type="entry name" value="Cyt_P450"/>
</dbReference>
<keyword evidence="7 8" id="KW-0408">Iron</keyword>
<evidence type="ECO:0000313" key="9">
    <source>
        <dbReference type="EMBL" id="KAJ5114019.1"/>
    </source>
</evidence>
<evidence type="ECO:0000256" key="8">
    <source>
        <dbReference type="PIRSR" id="PIRSR602403-1"/>
    </source>
</evidence>
<dbReference type="OrthoDB" id="1470350at2759"/>
<feature type="binding site" description="axial binding residue" evidence="8">
    <location>
        <position position="152"/>
    </location>
    <ligand>
        <name>heme</name>
        <dbReference type="ChEBI" id="CHEBI:30413"/>
    </ligand>
    <ligandPart>
        <name>Fe</name>
        <dbReference type="ChEBI" id="CHEBI:18248"/>
    </ligandPart>
</feature>
<gene>
    <name evidence="9" type="ORF">N7456_002553</name>
</gene>
<keyword evidence="10" id="KW-1185">Reference proteome</keyword>
<evidence type="ECO:0000256" key="5">
    <source>
        <dbReference type="ARBA" id="ARBA00022723"/>
    </source>
</evidence>
<evidence type="ECO:0000256" key="2">
    <source>
        <dbReference type="ARBA" id="ARBA00004389"/>
    </source>
</evidence>
<reference evidence="9" key="1">
    <citation type="submission" date="2022-11" db="EMBL/GenBank/DDBJ databases">
        <authorList>
            <person name="Petersen C."/>
        </authorList>
    </citation>
    <scope>NUCLEOTIDE SEQUENCE</scope>
    <source>
        <strain evidence="9">IBT 30069</strain>
    </source>
</reference>
<accession>A0A9W9G8P4</accession>
<keyword evidence="4" id="KW-0444">Lipid biosynthesis</keyword>
<dbReference type="GO" id="GO:0016705">
    <property type="term" value="F:oxidoreductase activity, acting on paired donors, with incorporation or reduction of molecular oxygen"/>
    <property type="evidence" value="ECO:0007669"/>
    <property type="project" value="InterPro"/>
</dbReference>
<dbReference type="SUPFAM" id="SSF48264">
    <property type="entry name" value="Cytochrome P450"/>
    <property type="match status" value="1"/>
</dbReference>
<dbReference type="AlphaFoldDB" id="A0A9W9G8P4"/>
<dbReference type="EMBL" id="JAPQKH010000002">
    <property type="protein sequence ID" value="KAJ5114019.1"/>
    <property type="molecule type" value="Genomic_DNA"/>
</dbReference>
<keyword evidence="6" id="KW-0560">Oxidoreductase</keyword>
<dbReference type="GO" id="GO:0005789">
    <property type="term" value="C:endoplasmic reticulum membrane"/>
    <property type="evidence" value="ECO:0007669"/>
    <property type="project" value="UniProtKB-SubCell"/>
</dbReference>
<sequence>MVTQINVANLAFWMLFRIISNPETLKLVRSEIEGRVKRENGMNMVKVDHQYLMRHCPVLKGCFFEALRLHSEPWSVRKLEKDIKVVEKSGELVLLKAGQYLTVPHTVYHLDPENFQDPYHFNAKRFISREENEKLNAQRGIMNPFGVGFSKCKGIAIAEAECVSFVACLLATLDLRLVDKTWRLPASQRTTGVTSPVIDCRVFGKLRNIQDTH</sequence>
<comment type="subcellular location">
    <subcellularLocation>
        <location evidence="2">Endoplasmic reticulum membrane</location>
        <topology evidence="2">Single-pass membrane protein</topology>
    </subcellularLocation>
</comment>
<comment type="similarity">
    <text evidence="3">Belongs to the cytochrome P450 family.</text>
</comment>
<reference evidence="9" key="2">
    <citation type="journal article" date="2023" name="IMA Fungus">
        <title>Comparative genomic study of the Penicillium genus elucidates a diverse pangenome and 15 lateral gene transfer events.</title>
        <authorList>
            <person name="Petersen C."/>
            <person name="Sorensen T."/>
            <person name="Nielsen M.R."/>
            <person name="Sondergaard T.E."/>
            <person name="Sorensen J.L."/>
            <person name="Fitzpatrick D.A."/>
            <person name="Frisvad J.C."/>
            <person name="Nielsen K.L."/>
        </authorList>
    </citation>
    <scope>NUCLEOTIDE SEQUENCE</scope>
    <source>
        <strain evidence="9">IBT 30069</strain>
    </source>
</reference>
<dbReference type="PANTHER" id="PTHR24306:SF7">
    <property type="entry name" value="AHBB"/>
    <property type="match status" value="1"/>
</dbReference>
<comment type="caution">
    <text evidence="9">The sequence shown here is derived from an EMBL/GenBank/DDBJ whole genome shotgun (WGS) entry which is preliminary data.</text>
</comment>
<dbReference type="InterPro" id="IPR002403">
    <property type="entry name" value="Cyt_P450_E_grp-IV"/>
</dbReference>
<comment type="cofactor">
    <cofactor evidence="1 8">
        <name>heme</name>
        <dbReference type="ChEBI" id="CHEBI:30413"/>
    </cofactor>
</comment>
<dbReference type="Proteomes" id="UP001149165">
    <property type="component" value="Unassembled WGS sequence"/>
</dbReference>
<dbReference type="Pfam" id="PF00067">
    <property type="entry name" value="p450"/>
    <property type="match status" value="1"/>
</dbReference>
<evidence type="ECO:0000256" key="3">
    <source>
        <dbReference type="ARBA" id="ARBA00010617"/>
    </source>
</evidence>
<keyword evidence="5 8" id="KW-0479">Metal-binding</keyword>
<organism evidence="9 10">
    <name type="scientific">Penicillium angulare</name>
    <dbReference type="NCBI Taxonomy" id="116970"/>
    <lineage>
        <taxon>Eukaryota</taxon>
        <taxon>Fungi</taxon>
        <taxon>Dikarya</taxon>
        <taxon>Ascomycota</taxon>
        <taxon>Pezizomycotina</taxon>
        <taxon>Eurotiomycetes</taxon>
        <taxon>Eurotiomycetidae</taxon>
        <taxon>Eurotiales</taxon>
        <taxon>Aspergillaceae</taxon>
        <taxon>Penicillium</taxon>
    </lineage>
</organism>
<evidence type="ECO:0000256" key="4">
    <source>
        <dbReference type="ARBA" id="ARBA00022516"/>
    </source>
</evidence>
<proteinExistence type="inferred from homology"/>
<dbReference type="GO" id="GO:0004497">
    <property type="term" value="F:monooxygenase activity"/>
    <property type="evidence" value="ECO:0007669"/>
    <property type="project" value="InterPro"/>
</dbReference>
<name>A0A9W9G8P4_9EURO</name>
<dbReference type="GO" id="GO:0005506">
    <property type="term" value="F:iron ion binding"/>
    <property type="evidence" value="ECO:0007669"/>
    <property type="project" value="InterPro"/>
</dbReference>
<dbReference type="Gene3D" id="1.10.630.10">
    <property type="entry name" value="Cytochrome P450"/>
    <property type="match status" value="1"/>
</dbReference>
<evidence type="ECO:0000313" key="10">
    <source>
        <dbReference type="Proteomes" id="UP001149165"/>
    </source>
</evidence>
<evidence type="ECO:0000256" key="6">
    <source>
        <dbReference type="ARBA" id="ARBA00023002"/>
    </source>
</evidence>
<dbReference type="GO" id="GO:0020037">
    <property type="term" value="F:heme binding"/>
    <property type="evidence" value="ECO:0007669"/>
    <property type="project" value="InterPro"/>
</dbReference>
<dbReference type="PRINTS" id="PR00465">
    <property type="entry name" value="EP450IV"/>
</dbReference>
<dbReference type="InterPro" id="IPR036396">
    <property type="entry name" value="Cyt_P450_sf"/>
</dbReference>